<keyword evidence="2" id="KW-0805">Transcription regulation</keyword>
<keyword evidence="4" id="KW-0804">Transcription</keyword>
<evidence type="ECO:0000256" key="1">
    <source>
        <dbReference type="ARBA" id="ARBA00009437"/>
    </source>
</evidence>
<dbReference type="InterPro" id="IPR058163">
    <property type="entry name" value="LysR-type_TF_proteobact-type"/>
</dbReference>
<dbReference type="PROSITE" id="PS50931">
    <property type="entry name" value="HTH_LYSR"/>
    <property type="match status" value="1"/>
</dbReference>
<reference evidence="6 7" key="1">
    <citation type="submission" date="2018-01" db="EMBL/GenBank/DDBJ databases">
        <title>Denitrification phenotypes of diverse strains of Pseudomonas stutzeri.</title>
        <authorList>
            <person name="Milligan D.A."/>
            <person name="Bergaust L."/>
            <person name="Bakken L.R."/>
            <person name="Frostegard A."/>
        </authorList>
    </citation>
    <scope>NUCLEOTIDE SEQUENCE [LARGE SCALE GENOMIC DNA]</scope>
    <source>
        <strain evidence="6 7">24a75</strain>
    </source>
</reference>
<dbReference type="InterPro" id="IPR000847">
    <property type="entry name" value="LysR_HTH_N"/>
</dbReference>
<dbReference type="GO" id="GO:0043565">
    <property type="term" value="F:sequence-specific DNA binding"/>
    <property type="evidence" value="ECO:0007669"/>
    <property type="project" value="TreeGrafter"/>
</dbReference>
<feature type="domain" description="HTH lysR-type" evidence="5">
    <location>
        <begin position="6"/>
        <end position="63"/>
    </location>
</feature>
<dbReference type="NCBIfam" id="NF008352">
    <property type="entry name" value="PRK11139.1"/>
    <property type="match status" value="1"/>
</dbReference>
<dbReference type="AlphaFoldDB" id="A0A2N8SXM2"/>
<comment type="caution">
    <text evidence="6">The sequence shown here is derived from an EMBL/GenBank/DDBJ whole genome shotgun (WGS) entry which is preliminary data.</text>
</comment>
<dbReference type="GO" id="GO:0006351">
    <property type="term" value="P:DNA-templated transcription"/>
    <property type="evidence" value="ECO:0007669"/>
    <property type="project" value="TreeGrafter"/>
</dbReference>
<comment type="similarity">
    <text evidence="1">Belongs to the LysR transcriptional regulatory family.</text>
</comment>
<dbReference type="Proteomes" id="UP000236023">
    <property type="component" value="Unassembled WGS sequence"/>
</dbReference>
<keyword evidence="3" id="KW-0238">DNA-binding</keyword>
<evidence type="ECO:0000256" key="3">
    <source>
        <dbReference type="ARBA" id="ARBA00023125"/>
    </source>
</evidence>
<dbReference type="CDD" id="cd08432">
    <property type="entry name" value="PBP2_GcdR_TrpI_HvrB_AmpR_like"/>
    <property type="match status" value="1"/>
</dbReference>
<dbReference type="GO" id="GO:0009891">
    <property type="term" value="P:positive regulation of biosynthetic process"/>
    <property type="evidence" value="ECO:0007669"/>
    <property type="project" value="UniProtKB-ARBA"/>
</dbReference>
<dbReference type="SUPFAM" id="SSF46785">
    <property type="entry name" value="Winged helix' DNA-binding domain"/>
    <property type="match status" value="1"/>
</dbReference>
<dbReference type="Gene3D" id="3.40.190.10">
    <property type="entry name" value="Periplasmic binding protein-like II"/>
    <property type="match status" value="2"/>
</dbReference>
<dbReference type="GO" id="GO:0003700">
    <property type="term" value="F:DNA-binding transcription factor activity"/>
    <property type="evidence" value="ECO:0007669"/>
    <property type="project" value="InterPro"/>
</dbReference>
<accession>A0A2N8SXM2</accession>
<dbReference type="SUPFAM" id="SSF53850">
    <property type="entry name" value="Periplasmic binding protein-like II"/>
    <property type="match status" value="1"/>
</dbReference>
<dbReference type="InterPro" id="IPR036390">
    <property type="entry name" value="WH_DNA-bd_sf"/>
</dbReference>
<gene>
    <name evidence="6" type="ORF">CXK94_17570</name>
</gene>
<evidence type="ECO:0000313" key="6">
    <source>
        <dbReference type="EMBL" id="PNG07236.1"/>
    </source>
</evidence>
<protein>
    <submittedName>
        <fullName evidence="6">Transcriptional regulator</fullName>
    </submittedName>
</protein>
<name>A0A2N8SXM2_STUST</name>
<dbReference type="PANTHER" id="PTHR30537">
    <property type="entry name" value="HTH-TYPE TRANSCRIPTIONAL REGULATOR"/>
    <property type="match status" value="1"/>
</dbReference>
<dbReference type="InterPro" id="IPR005119">
    <property type="entry name" value="LysR_subst-bd"/>
</dbReference>
<dbReference type="PRINTS" id="PR00039">
    <property type="entry name" value="HTHLYSR"/>
</dbReference>
<proteinExistence type="inferred from homology"/>
<dbReference type="PANTHER" id="PTHR30537:SF74">
    <property type="entry name" value="HTH-TYPE TRANSCRIPTIONAL REGULATOR TRPI"/>
    <property type="match status" value="1"/>
</dbReference>
<dbReference type="FunFam" id="1.10.10.10:FF:000038">
    <property type="entry name" value="Glycine cleavage system transcriptional activator"/>
    <property type="match status" value="1"/>
</dbReference>
<evidence type="ECO:0000256" key="2">
    <source>
        <dbReference type="ARBA" id="ARBA00023015"/>
    </source>
</evidence>
<dbReference type="InterPro" id="IPR036388">
    <property type="entry name" value="WH-like_DNA-bd_sf"/>
</dbReference>
<evidence type="ECO:0000259" key="5">
    <source>
        <dbReference type="PROSITE" id="PS50931"/>
    </source>
</evidence>
<dbReference type="EMBL" id="POUT01000010">
    <property type="protein sequence ID" value="PNG07236.1"/>
    <property type="molecule type" value="Genomic_DNA"/>
</dbReference>
<sequence length="302" mass="33716">MKDRLPPLNAIRAFEAVARHLSITLAADELNVTPGAVSRQIRSLEEFMEQPLFVRGHRQISLTPAGEQYFGAVARLIEELRSATRKLKRPPKRRQIKVRAYTTFAMQWLIPRLASFHHEHPKIEVLLTASLDPVDFHKDDLDAAIRLGAGDWPNCNCYVLSDNLLAPVCSPTLLETGPGLHGPADVAEYSMLHSLARPDDWAHWLEATGVIGQVDARAGMSYQSSSMAYAAAIGGQGIAMAQLFLVEKELREGTLVRPFEQSVDMGAYTYYLLTPKHRPESEDMATFRLWLLEQARLTRSAG</sequence>
<evidence type="ECO:0000313" key="7">
    <source>
        <dbReference type="Proteomes" id="UP000236023"/>
    </source>
</evidence>
<dbReference type="RefSeq" id="WP_102895306.1">
    <property type="nucleotide sequence ID" value="NZ_JAMOHU010000020.1"/>
</dbReference>
<dbReference type="Pfam" id="PF03466">
    <property type="entry name" value="LysR_substrate"/>
    <property type="match status" value="1"/>
</dbReference>
<dbReference type="Pfam" id="PF00126">
    <property type="entry name" value="HTH_1"/>
    <property type="match status" value="1"/>
</dbReference>
<evidence type="ECO:0000256" key="4">
    <source>
        <dbReference type="ARBA" id="ARBA00023163"/>
    </source>
</evidence>
<dbReference type="Gene3D" id="1.10.10.10">
    <property type="entry name" value="Winged helix-like DNA-binding domain superfamily/Winged helix DNA-binding domain"/>
    <property type="match status" value="1"/>
</dbReference>
<organism evidence="6 7">
    <name type="scientific">Stutzerimonas stutzeri</name>
    <name type="common">Pseudomonas stutzeri</name>
    <dbReference type="NCBI Taxonomy" id="316"/>
    <lineage>
        <taxon>Bacteria</taxon>
        <taxon>Pseudomonadati</taxon>
        <taxon>Pseudomonadota</taxon>
        <taxon>Gammaproteobacteria</taxon>
        <taxon>Pseudomonadales</taxon>
        <taxon>Pseudomonadaceae</taxon>
        <taxon>Stutzerimonas</taxon>
    </lineage>
</organism>